<dbReference type="EMBL" id="JBCLPP010000022">
    <property type="protein sequence ID" value="MEY8245701.1"/>
    <property type="molecule type" value="Genomic_DNA"/>
</dbReference>
<accession>A0ABV4CY20</accession>
<sequence>MNFSKLLFNTISCIFAISISIISTGCSNEENVIDSSDTDLLSNSKFAAQQHNECLSYILEGIKSNGTRSSEYSTEKLRELTIEYASAYLCHKQEISRAEADKTLETIDFNPDKDINLFYMQMNDMERDFVSRAIEIVSSGSDIESLLVEVSNCSLPKNHIVAVLNFISTLDASKKYWEVNIESWDALTDTYTNLSRSPSADECLQVAAADAYYMWWGSLGTGNPVSGACIGAVGSALTALN</sequence>
<evidence type="ECO:0000313" key="2">
    <source>
        <dbReference type="Proteomes" id="UP001565200"/>
    </source>
</evidence>
<dbReference type="RefSeq" id="WP_148464250.1">
    <property type="nucleotide sequence ID" value="NZ_JBCLPP010000022.1"/>
</dbReference>
<dbReference type="Proteomes" id="UP001565200">
    <property type="component" value="Unassembled WGS sequence"/>
</dbReference>
<protein>
    <recommendedName>
        <fullName evidence="3">Venom protein</fullName>
    </recommendedName>
</protein>
<evidence type="ECO:0008006" key="3">
    <source>
        <dbReference type="Google" id="ProtNLM"/>
    </source>
</evidence>
<dbReference type="PROSITE" id="PS51257">
    <property type="entry name" value="PROKAR_LIPOPROTEIN"/>
    <property type="match status" value="1"/>
</dbReference>
<comment type="caution">
    <text evidence="1">The sequence shown here is derived from an EMBL/GenBank/DDBJ whole genome shotgun (WGS) entry which is preliminary data.</text>
</comment>
<evidence type="ECO:0000313" key="1">
    <source>
        <dbReference type="EMBL" id="MEY8245701.1"/>
    </source>
</evidence>
<reference evidence="1 2" key="1">
    <citation type="submission" date="2024-03" db="EMBL/GenBank/DDBJ databases">
        <title>Mouse gut bacterial collection (mGBC) of GemPharmatech.</title>
        <authorList>
            <person name="He Y."/>
            <person name="Dong L."/>
            <person name="Wu D."/>
            <person name="Gao X."/>
            <person name="Lin Z."/>
        </authorList>
    </citation>
    <scope>NUCLEOTIDE SEQUENCE [LARGE SCALE GENOMIC DNA]</scope>
    <source>
        <strain evidence="1 2">54-13</strain>
    </source>
</reference>
<gene>
    <name evidence="1" type="ORF">AAK873_08770</name>
</gene>
<organism evidence="1 2">
    <name type="scientific">Heminiphilus faecis</name>
    <dbReference type="NCBI Taxonomy" id="2601703"/>
    <lineage>
        <taxon>Bacteria</taxon>
        <taxon>Pseudomonadati</taxon>
        <taxon>Bacteroidota</taxon>
        <taxon>Bacteroidia</taxon>
        <taxon>Bacteroidales</taxon>
        <taxon>Muribaculaceae</taxon>
        <taxon>Heminiphilus</taxon>
    </lineage>
</organism>
<proteinExistence type="predicted"/>
<keyword evidence="2" id="KW-1185">Reference proteome</keyword>
<name>A0ABV4CY20_9BACT</name>